<evidence type="ECO:0000256" key="2">
    <source>
        <dbReference type="SAM" id="MobiDB-lite"/>
    </source>
</evidence>
<proteinExistence type="predicted"/>
<feature type="region of interest" description="Disordered" evidence="2">
    <location>
        <begin position="129"/>
        <end position="171"/>
    </location>
</feature>
<feature type="coiled-coil region" evidence="1">
    <location>
        <begin position="172"/>
        <end position="245"/>
    </location>
</feature>
<name>A0ABX8UJZ8_9BURK</name>
<feature type="compositionally biased region" description="Gly residues" evidence="2">
    <location>
        <begin position="156"/>
        <end position="169"/>
    </location>
</feature>
<dbReference type="RefSeq" id="WP_219796307.1">
    <property type="nucleotide sequence ID" value="NZ_CP080095.1"/>
</dbReference>
<evidence type="ECO:0000313" key="3">
    <source>
        <dbReference type="EMBL" id="QYD67314.1"/>
    </source>
</evidence>
<evidence type="ECO:0000313" key="4">
    <source>
        <dbReference type="Proteomes" id="UP000826462"/>
    </source>
</evidence>
<feature type="compositionally biased region" description="Basic and acidic residues" evidence="2">
    <location>
        <begin position="140"/>
        <end position="155"/>
    </location>
</feature>
<keyword evidence="4" id="KW-1185">Reference proteome</keyword>
<sequence length="270" mass="28793">MPTISHVSRPMIHVETSPGHIEPFHEPAGSSKPESVPRGSDDQSSKGTAGPERAGVASTAGGRGPSSASRANITGVPDRYIAHPDGEYQTDPTNPGFLTDSKNQRYVSMGGNLYAVSGSEGEGTLRVVMPGEPAKPGISIERKPDGRFGPRDDTGLKGGMQKGGAGGWGQRKFDLQSSIDRQQRALQDAEDKLRRGTDLVNSGQAKVNLLSPQLEKARSEKSADVGRLSSEMEAAKEEIRRGMREANGMSFVISAAKQEIARLESERANQ</sequence>
<accession>A0ABX8UJZ8</accession>
<feature type="region of interest" description="Disordered" evidence="2">
    <location>
        <begin position="1"/>
        <end position="103"/>
    </location>
</feature>
<protein>
    <submittedName>
        <fullName evidence="3">Uncharacterized protein</fullName>
    </submittedName>
</protein>
<reference evidence="3 4" key="1">
    <citation type="submission" date="2021-07" db="EMBL/GenBank/DDBJ databases">
        <title>Paraburkholderia edwinii protects Aspergillus sp. from phenazines by acting as a toxin sponge.</title>
        <authorList>
            <person name="Dahlstrom K.M."/>
            <person name="Newman D.K."/>
        </authorList>
    </citation>
    <scope>NUCLEOTIDE SEQUENCE [LARGE SCALE GENOMIC DNA]</scope>
    <source>
        <strain evidence="3 4">Pe01</strain>
    </source>
</reference>
<evidence type="ECO:0000256" key="1">
    <source>
        <dbReference type="SAM" id="Coils"/>
    </source>
</evidence>
<gene>
    <name evidence="3" type="ORF">KZJ38_13125</name>
</gene>
<dbReference type="EMBL" id="CP080095">
    <property type="protein sequence ID" value="QYD67314.1"/>
    <property type="molecule type" value="Genomic_DNA"/>
</dbReference>
<keyword evidence="1" id="KW-0175">Coiled coil</keyword>
<dbReference type="Proteomes" id="UP000826462">
    <property type="component" value="Chromosome 1"/>
</dbReference>
<organism evidence="3 4">
    <name type="scientific">Paraburkholderia edwinii</name>
    <dbReference type="NCBI Taxonomy" id="2861782"/>
    <lineage>
        <taxon>Bacteria</taxon>
        <taxon>Pseudomonadati</taxon>
        <taxon>Pseudomonadota</taxon>
        <taxon>Betaproteobacteria</taxon>
        <taxon>Burkholderiales</taxon>
        <taxon>Burkholderiaceae</taxon>
        <taxon>Paraburkholderia</taxon>
    </lineage>
</organism>